<organism evidence="1 2">
    <name type="scientific">Coraliomargarita algicola</name>
    <dbReference type="NCBI Taxonomy" id="3092156"/>
    <lineage>
        <taxon>Bacteria</taxon>
        <taxon>Pseudomonadati</taxon>
        <taxon>Verrucomicrobiota</taxon>
        <taxon>Opitutia</taxon>
        <taxon>Puniceicoccales</taxon>
        <taxon>Coraliomargaritaceae</taxon>
        <taxon>Coraliomargarita</taxon>
    </lineage>
</organism>
<dbReference type="Proteomes" id="UP001324993">
    <property type="component" value="Chromosome"/>
</dbReference>
<name>A0ABZ0RM89_9BACT</name>
<dbReference type="EMBL" id="CP138858">
    <property type="protein sequence ID" value="WPJ96354.1"/>
    <property type="molecule type" value="Genomic_DNA"/>
</dbReference>
<proteinExistence type="predicted"/>
<dbReference type="RefSeq" id="WP_319833213.1">
    <property type="nucleotide sequence ID" value="NZ_CP138858.1"/>
</dbReference>
<keyword evidence="2" id="KW-1185">Reference proteome</keyword>
<accession>A0ABZ0RM89</accession>
<reference evidence="1 2" key="1">
    <citation type="submission" date="2023-11" db="EMBL/GenBank/DDBJ databases">
        <title>Coraliomargarita sp. nov., isolated from marine algae.</title>
        <authorList>
            <person name="Lee J.K."/>
            <person name="Baek J.H."/>
            <person name="Kim J.M."/>
            <person name="Choi D.G."/>
            <person name="Jeon C.O."/>
        </authorList>
    </citation>
    <scope>NUCLEOTIDE SEQUENCE [LARGE SCALE GENOMIC DNA]</scope>
    <source>
        <strain evidence="1 2">J2-16</strain>
    </source>
</reference>
<sequence>MKEVIQLLSIYITTGSLLFASPPQTVDPGFNYSWNQISDEQREENLSAHKFLQKASPTETGYEIVFRKYHYASIPYFIYVSHDLVEWNFLGTVSPWDTFLLNAELNVTLESFENKTVLIPPFRNPPTTRKNAVIKVSSSVQERGVFFAIVNSHEPYTPDDYSSDRTEDYIAPVAIK</sequence>
<gene>
    <name evidence="1" type="ORF">SH580_01390</name>
</gene>
<protein>
    <submittedName>
        <fullName evidence="1">Uncharacterized protein</fullName>
    </submittedName>
</protein>
<evidence type="ECO:0000313" key="2">
    <source>
        <dbReference type="Proteomes" id="UP001324993"/>
    </source>
</evidence>
<evidence type="ECO:0000313" key="1">
    <source>
        <dbReference type="EMBL" id="WPJ96354.1"/>
    </source>
</evidence>